<evidence type="ECO:0000259" key="1">
    <source>
        <dbReference type="Pfam" id="PF00665"/>
    </source>
</evidence>
<dbReference type="InterPro" id="IPR012337">
    <property type="entry name" value="RNaseH-like_sf"/>
</dbReference>
<gene>
    <name evidence="2" type="ORF">LZ495_43585</name>
</gene>
<reference evidence="2" key="1">
    <citation type="submission" date="2022-01" db="EMBL/GenBank/DDBJ databases">
        <title>Genome-Based Taxonomic Classification of the Phylum Actinobacteria.</title>
        <authorList>
            <person name="Gao Y."/>
        </authorList>
    </citation>
    <scope>NUCLEOTIDE SEQUENCE</scope>
    <source>
        <strain evidence="2">KLBMP 8922</strain>
    </source>
</reference>
<dbReference type="Proteomes" id="UP001165378">
    <property type="component" value="Unassembled WGS sequence"/>
</dbReference>
<feature type="domain" description="Integrase catalytic" evidence="1">
    <location>
        <begin position="3"/>
        <end position="74"/>
    </location>
</feature>
<protein>
    <submittedName>
        <fullName evidence="2">DDE-type integrase/transposase/recombinase</fullName>
    </submittedName>
</protein>
<dbReference type="AlphaFoldDB" id="A0AA41QBZ1"/>
<dbReference type="InterPro" id="IPR036397">
    <property type="entry name" value="RNaseH_sf"/>
</dbReference>
<dbReference type="InterPro" id="IPR050900">
    <property type="entry name" value="Transposase_IS3/IS150/IS904"/>
</dbReference>
<dbReference type="GO" id="GO:0003676">
    <property type="term" value="F:nucleic acid binding"/>
    <property type="evidence" value="ECO:0007669"/>
    <property type="project" value="InterPro"/>
</dbReference>
<dbReference type="SUPFAM" id="SSF53098">
    <property type="entry name" value="Ribonuclease H-like"/>
    <property type="match status" value="1"/>
</dbReference>
<dbReference type="PANTHER" id="PTHR46889:SF4">
    <property type="entry name" value="TRANSPOSASE INSO FOR INSERTION SEQUENCE ELEMENT IS911B-RELATED"/>
    <property type="match status" value="1"/>
</dbReference>
<dbReference type="EMBL" id="JAKFHA010000082">
    <property type="protein sequence ID" value="MCF2534069.1"/>
    <property type="molecule type" value="Genomic_DNA"/>
</dbReference>
<sequence length="100" mass="11028">MKTWAGVVCVVFVVDTFSRRIIGWSDATEKETVLVLDALKTAICQRGCDQCPFQPGELIHHSDAGSQYTSFRRWMPMGACCVPVDPPAVTGDPWLLGLSR</sequence>
<proteinExistence type="predicted"/>
<keyword evidence="3" id="KW-1185">Reference proteome</keyword>
<dbReference type="Gene3D" id="3.30.420.10">
    <property type="entry name" value="Ribonuclease H-like superfamily/Ribonuclease H"/>
    <property type="match status" value="1"/>
</dbReference>
<dbReference type="GO" id="GO:0015074">
    <property type="term" value="P:DNA integration"/>
    <property type="evidence" value="ECO:0007669"/>
    <property type="project" value="InterPro"/>
</dbReference>
<dbReference type="PANTHER" id="PTHR46889">
    <property type="entry name" value="TRANSPOSASE INSF FOR INSERTION SEQUENCE IS3B-RELATED"/>
    <property type="match status" value="1"/>
</dbReference>
<evidence type="ECO:0000313" key="2">
    <source>
        <dbReference type="EMBL" id="MCF2534069.1"/>
    </source>
</evidence>
<name>A0AA41QBZ1_9ACTN</name>
<dbReference type="Pfam" id="PF00665">
    <property type="entry name" value="rve"/>
    <property type="match status" value="1"/>
</dbReference>
<dbReference type="InterPro" id="IPR001584">
    <property type="entry name" value="Integrase_cat-core"/>
</dbReference>
<accession>A0AA41QBZ1</accession>
<comment type="caution">
    <text evidence="2">The sequence shown here is derived from an EMBL/GenBank/DDBJ whole genome shotgun (WGS) entry which is preliminary data.</text>
</comment>
<organism evidence="2 3">
    <name type="scientific">Yinghuangia soli</name>
    <dbReference type="NCBI Taxonomy" id="2908204"/>
    <lineage>
        <taxon>Bacteria</taxon>
        <taxon>Bacillati</taxon>
        <taxon>Actinomycetota</taxon>
        <taxon>Actinomycetes</taxon>
        <taxon>Kitasatosporales</taxon>
        <taxon>Streptomycetaceae</taxon>
        <taxon>Yinghuangia</taxon>
    </lineage>
</organism>
<evidence type="ECO:0000313" key="3">
    <source>
        <dbReference type="Proteomes" id="UP001165378"/>
    </source>
</evidence>